<evidence type="ECO:0000313" key="11">
    <source>
        <dbReference type="Proteomes" id="UP000014400"/>
    </source>
</evidence>
<dbReference type="InterPro" id="IPR036291">
    <property type="entry name" value="NAD(P)-bd_dom_sf"/>
</dbReference>
<feature type="compositionally biased region" description="Low complexity" evidence="7">
    <location>
        <begin position="657"/>
        <end position="682"/>
    </location>
</feature>
<dbReference type="EMBL" id="ATCF01000020">
    <property type="protein sequence ID" value="EPD98838.1"/>
    <property type="molecule type" value="Genomic_DNA"/>
</dbReference>
<dbReference type="PANTHER" id="PTHR42751">
    <property type="entry name" value="SODIUM/HYDROGEN EXCHANGER FAMILY/TRKA DOMAIN PROTEIN"/>
    <property type="match status" value="1"/>
</dbReference>
<dbReference type="GO" id="GO:0016020">
    <property type="term" value="C:membrane"/>
    <property type="evidence" value="ECO:0007669"/>
    <property type="project" value="UniProtKB-SubCell"/>
</dbReference>
<dbReference type="Proteomes" id="UP000014400">
    <property type="component" value="Unassembled WGS sequence"/>
</dbReference>
<comment type="caution">
    <text evidence="10">The sequence shown here is derived from an EMBL/GenBank/DDBJ whole genome shotgun (WGS) entry which is preliminary data.</text>
</comment>
<feature type="transmembrane region" description="Helical" evidence="8">
    <location>
        <begin position="373"/>
        <end position="394"/>
    </location>
</feature>
<dbReference type="PROSITE" id="PS51201">
    <property type="entry name" value="RCK_N"/>
    <property type="match status" value="1"/>
</dbReference>
<comment type="subcellular location">
    <subcellularLocation>
        <location evidence="1">Membrane</location>
        <topology evidence="1">Multi-pass membrane protein</topology>
    </subcellularLocation>
</comment>
<evidence type="ECO:0000256" key="3">
    <source>
        <dbReference type="ARBA" id="ARBA00022448"/>
    </source>
</evidence>
<comment type="similarity">
    <text evidence="2">Belongs to the monovalent cation:proton antiporter 2 (CPA2) transporter (TC 2.A.37) family.</text>
</comment>
<organism evidence="10 11">
    <name type="scientific">Sutterella wadsworthensis HGA0223</name>
    <dbReference type="NCBI Taxonomy" id="1203554"/>
    <lineage>
        <taxon>Bacteria</taxon>
        <taxon>Pseudomonadati</taxon>
        <taxon>Pseudomonadota</taxon>
        <taxon>Betaproteobacteria</taxon>
        <taxon>Burkholderiales</taxon>
        <taxon>Sutterellaceae</taxon>
        <taxon>Sutterella</taxon>
    </lineage>
</organism>
<evidence type="ECO:0000259" key="9">
    <source>
        <dbReference type="PROSITE" id="PS51201"/>
    </source>
</evidence>
<name>S3BC10_9BURK</name>
<evidence type="ECO:0000313" key="10">
    <source>
        <dbReference type="EMBL" id="EPD98838.1"/>
    </source>
</evidence>
<proteinExistence type="inferred from homology"/>
<feature type="transmembrane region" description="Helical" evidence="8">
    <location>
        <begin position="193"/>
        <end position="214"/>
    </location>
</feature>
<reference evidence="10 11" key="1">
    <citation type="submission" date="2013-04" db="EMBL/GenBank/DDBJ databases">
        <title>The Genome Sequence of Sutterella wadsworthensis HGA0223.</title>
        <authorList>
            <consortium name="The Broad Institute Genomics Platform"/>
            <person name="Earl A."/>
            <person name="Ward D."/>
            <person name="Feldgarden M."/>
            <person name="Gevers D."/>
            <person name="Schmidt T.M."/>
            <person name="Dover J."/>
            <person name="Dai D."/>
            <person name="Walker B."/>
            <person name="Young S."/>
            <person name="Zeng Q."/>
            <person name="Gargeya S."/>
            <person name="Fitzgerald M."/>
            <person name="Haas B."/>
            <person name="Abouelleil A."/>
            <person name="Allen A.W."/>
            <person name="Alvarado L."/>
            <person name="Arachchi H.M."/>
            <person name="Berlin A.M."/>
            <person name="Chapman S.B."/>
            <person name="Gainer-Dewar J."/>
            <person name="Goldberg J."/>
            <person name="Griggs A."/>
            <person name="Gujja S."/>
            <person name="Hansen M."/>
            <person name="Howarth C."/>
            <person name="Imamovic A."/>
            <person name="Ireland A."/>
            <person name="Larimer J."/>
            <person name="McCowan C."/>
            <person name="Murphy C."/>
            <person name="Pearson M."/>
            <person name="Poon T.W."/>
            <person name="Priest M."/>
            <person name="Roberts A."/>
            <person name="Saif S."/>
            <person name="Shea T."/>
            <person name="Sisk P."/>
            <person name="Sykes S."/>
            <person name="Wortman J."/>
            <person name="Nusbaum C."/>
            <person name="Birren B."/>
        </authorList>
    </citation>
    <scope>NUCLEOTIDE SEQUENCE [LARGE SCALE GENOMIC DNA]</scope>
    <source>
        <strain evidence="10 11">HGA0223</strain>
    </source>
</reference>
<feature type="transmembrane region" description="Helical" evidence="8">
    <location>
        <begin position="116"/>
        <end position="138"/>
    </location>
</feature>
<feature type="domain" description="RCK N-terminal" evidence="9">
    <location>
        <begin position="432"/>
        <end position="547"/>
    </location>
</feature>
<evidence type="ECO:0000256" key="8">
    <source>
        <dbReference type="SAM" id="Phobius"/>
    </source>
</evidence>
<feature type="compositionally biased region" description="Basic and acidic residues" evidence="7">
    <location>
        <begin position="698"/>
        <end position="709"/>
    </location>
</feature>
<dbReference type="GO" id="GO:1902600">
    <property type="term" value="P:proton transmembrane transport"/>
    <property type="evidence" value="ECO:0007669"/>
    <property type="project" value="InterPro"/>
</dbReference>
<dbReference type="GO" id="GO:0006813">
    <property type="term" value="P:potassium ion transport"/>
    <property type="evidence" value="ECO:0007669"/>
    <property type="project" value="InterPro"/>
</dbReference>
<evidence type="ECO:0000256" key="7">
    <source>
        <dbReference type="SAM" id="MobiDB-lite"/>
    </source>
</evidence>
<keyword evidence="3" id="KW-0813">Transport</keyword>
<dbReference type="HOGENOM" id="CLU_005126_9_1_4"/>
<dbReference type="Gene3D" id="1.20.1530.20">
    <property type="match status" value="1"/>
</dbReference>
<dbReference type="InterPro" id="IPR038770">
    <property type="entry name" value="Na+/solute_symporter_sf"/>
</dbReference>
<protein>
    <recommendedName>
        <fullName evidence="9">RCK N-terminal domain-containing protein</fullName>
    </recommendedName>
</protein>
<dbReference type="InterPro" id="IPR006153">
    <property type="entry name" value="Cation/H_exchanger_TM"/>
</dbReference>
<dbReference type="Pfam" id="PF00999">
    <property type="entry name" value="Na_H_Exchanger"/>
    <property type="match status" value="1"/>
</dbReference>
<dbReference type="PATRIC" id="fig|1203554.3.peg.1477"/>
<dbReference type="STRING" id="1203554.HMPREF1476_01413"/>
<keyword evidence="6 8" id="KW-0472">Membrane</keyword>
<keyword evidence="5 8" id="KW-1133">Transmembrane helix</keyword>
<dbReference type="AlphaFoldDB" id="S3BC10"/>
<dbReference type="GeneID" id="64060800"/>
<evidence type="ECO:0000256" key="2">
    <source>
        <dbReference type="ARBA" id="ARBA00005551"/>
    </source>
</evidence>
<dbReference type="Pfam" id="PF02254">
    <property type="entry name" value="TrkA_N"/>
    <property type="match status" value="1"/>
</dbReference>
<feature type="region of interest" description="Disordered" evidence="7">
    <location>
        <begin position="648"/>
        <end position="709"/>
    </location>
</feature>
<feature type="transmembrane region" description="Helical" evidence="8">
    <location>
        <begin position="313"/>
        <end position="335"/>
    </location>
</feature>
<evidence type="ECO:0000256" key="5">
    <source>
        <dbReference type="ARBA" id="ARBA00022989"/>
    </source>
</evidence>
<feature type="transmembrane region" description="Helical" evidence="8">
    <location>
        <begin position="341"/>
        <end position="361"/>
    </location>
</feature>
<dbReference type="PANTHER" id="PTHR42751:SF1">
    <property type="entry name" value="CATION_PROTON ANTIPORTER YBAL-RELATED"/>
    <property type="match status" value="1"/>
</dbReference>
<dbReference type="InterPro" id="IPR003148">
    <property type="entry name" value="RCK_N"/>
</dbReference>
<gene>
    <name evidence="10" type="ORF">HMPREF1476_01413</name>
</gene>
<feature type="transmembrane region" description="Helical" evidence="8">
    <location>
        <begin position="55"/>
        <end position="77"/>
    </location>
</feature>
<feature type="transmembrane region" description="Helical" evidence="8">
    <location>
        <begin position="288"/>
        <end position="306"/>
    </location>
</feature>
<accession>S3BC10</accession>
<feature type="compositionally biased region" description="Low complexity" evidence="7">
    <location>
        <begin position="586"/>
        <end position="598"/>
    </location>
</feature>
<dbReference type="GO" id="GO:0015297">
    <property type="term" value="F:antiporter activity"/>
    <property type="evidence" value="ECO:0007669"/>
    <property type="project" value="InterPro"/>
</dbReference>
<dbReference type="SUPFAM" id="SSF51735">
    <property type="entry name" value="NAD(P)-binding Rossmann-fold domains"/>
    <property type="match status" value="1"/>
</dbReference>
<sequence>MDHSLPLISTLVIAFSLALVFGFIAERVFRSPALVGYLLAGIAAGKYTPGVVADAALASQLSEIGVMLLMFGVGLHFSLKDLWSVKSVAVPGAVLQMTIATVLGACFAHWFFDRHWAEAIVLGVSLSCASTVVLLKALDVRGKLTSPDGRIAVGWLVVEDIATVLILVLLPPFANLMMPGTPGASTRLANADILWMIGQTLFNAALFVAVMLVVGRRVLPWAMGQVARTGSRELFTLFVLAAAVGVAYGASEIFHVSFALGAFFAGMVMRESRFAHRAATESLPLQDAFSVLFFVGVGMLFDWHILLESPLEVLTVLLIILFGKSIGAFGLVYFMRYPLHTAMIAAVALAQIGEFSFILIGQAVELGLADMSTVNLVVAGAILSIALNPGLFWAEPHISRWLTSRFAWARRAAMRHAPYESLPADTEAEKLQGQAVVAGSGPLLDRLAVSLEESGIPVVAVSSDEANAKALDDRKISVVLGDPSTEETWIHAHLHNAKLLVLLESGAESLRIAEAARRVSPNLPIVVAATSRGIWPEVKMEKVTFLSTVEASARLISAQTAAAMRADITLGNPVCKGDVEAAAAEAARQSEAQARAEAGPGADTTDEMEGAAAEDAAEADAQEEAAQKSAKWSVSRFSGLNKLKGVFKRSKPAAGDQPTEPAKPAEAAQPADAASANAASDTVPEVDSPEPAAAQVKAEAETPKPADKS</sequence>
<evidence type="ECO:0000256" key="6">
    <source>
        <dbReference type="ARBA" id="ARBA00023136"/>
    </source>
</evidence>
<feature type="transmembrane region" description="Helical" evidence="8">
    <location>
        <begin position="150"/>
        <end position="173"/>
    </location>
</feature>
<evidence type="ECO:0000256" key="4">
    <source>
        <dbReference type="ARBA" id="ARBA00022692"/>
    </source>
</evidence>
<keyword evidence="4 8" id="KW-0812">Transmembrane</keyword>
<feature type="transmembrane region" description="Helical" evidence="8">
    <location>
        <begin position="6"/>
        <end position="25"/>
    </location>
</feature>
<feature type="transmembrane region" description="Helical" evidence="8">
    <location>
        <begin position="89"/>
        <end position="110"/>
    </location>
</feature>
<feature type="region of interest" description="Disordered" evidence="7">
    <location>
        <begin position="586"/>
        <end position="632"/>
    </location>
</feature>
<keyword evidence="11" id="KW-1185">Reference proteome</keyword>
<feature type="transmembrane region" description="Helical" evidence="8">
    <location>
        <begin position="235"/>
        <end position="268"/>
    </location>
</feature>
<dbReference type="Gene3D" id="3.40.50.720">
    <property type="entry name" value="NAD(P)-binding Rossmann-like Domain"/>
    <property type="match status" value="1"/>
</dbReference>
<evidence type="ECO:0000256" key="1">
    <source>
        <dbReference type="ARBA" id="ARBA00004141"/>
    </source>
</evidence>
<dbReference type="RefSeq" id="WP_016474629.1">
    <property type="nucleotide sequence ID" value="NZ_KE150480.1"/>
</dbReference>
<dbReference type="eggNOG" id="COG4651">
    <property type="taxonomic scope" value="Bacteria"/>
</dbReference>